<reference evidence="1 2" key="1">
    <citation type="submission" date="2021-06" db="EMBL/GenBank/DDBJ databases">
        <title>Caerostris extrusa draft genome.</title>
        <authorList>
            <person name="Kono N."/>
            <person name="Arakawa K."/>
        </authorList>
    </citation>
    <scope>NUCLEOTIDE SEQUENCE [LARGE SCALE GENOMIC DNA]</scope>
</reference>
<proteinExistence type="predicted"/>
<dbReference type="AlphaFoldDB" id="A0AAV4XR48"/>
<protein>
    <submittedName>
        <fullName evidence="1">Uncharacterized protein</fullName>
    </submittedName>
</protein>
<dbReference type="EMBL" id="BPLR01018016">
    <property type="protein sequence ID" value="GIY96168.1"/>
    <property type="molecule type" value="Genomic_DNA"/>
</dbReference>
<dbReference type="Proteomes" id="UP001054945">
    <property type="component" value="Unassembled WGS sequence"/>
</dbReference>
<comment type="caution">
    <text evidence="1">The sequence shown here is derived from an EMBL/GenBank/DDBJ whole genome shotgun (WGS) entry which is preliminary data.</text>
</comment>
<name>A0AAV4XR48_CAEEX</name>
<accession>A0AAV4XR48</accession>
<evidence type="ECO:0000313" key="1">
    <source>
        <dbReference type="EMBL" id="GIY96168.1"/>
    </source>
</evidence>
<organism evidence="1 2">
    <name type="scientific">Caerostris extrusa</name>
    <name type="common">Bark spider</name>
    <name type="synonym">Caerostris bankana</name>
    <dbReference type="NCBI Taxonomy" id="172846"/>
    <lineage>
        <taxon>Eukaryota</taxon>
        <taxon>Metazoa</taxon>
        <taxon>Ecdysozoa</taxon>
        <taxon>Arthropoda</taxon>
        <taxon>Chelicerata</taxon>
        <taxon>Arachnida</taxon>
        <taxon>Araneae</taxon>
        <taxon>Araneomorphae</taxon>
        <taxon>Entelegynae</taxon>
        <taxon>Araneoidea</taxon>
        <taxon>Araneidae</taxon>
        <taxon>Caerostris</taxon>
    </lineage>
</organism>
<keyword evidence="2" id="KW-1185">Reference proteome</keyword>
<evidence type="ECO:0000313" key="2">
    <source>
        <dbReference type="Proteomes" id="UP001054945"/>
    </source>
</evidence>
<gene>
    <name evidence="1" type="ORF">CEXT_140291</name>
</gene>
<sequence length="103" mass="11883">MHRRRSFDAFLEGKELLRWLISNEPIRNQLRTRTTSEIPLADLESKPVQHKSRNTTLLAECNGSPSIVRRDRGWSAVVVASYLFFQHTSDALTDPLALPWHVE</sequence>